<evidence type="ECO:0000256" key="8">
    <source>
        <dbReference type="ARBA" id="ARBA00022989"/>
    </source>
</evidence>
<dbReference type="CTD" id="6756767"/>
<feature type="transmembrane region" description="Helical" evidence="14">
    <location>
        <begin position="126"/>
        <end position="147"/>
    </location>
</feature>
<keyword evidence="11 14" id="KW-0472">Membrane</keyword>
<dbReference type="PRINTS" id="PR01084">
    <property type="entry name" value="NAHEXCHNGR"/>
</dbReference>
<feature type="domain" description="Cation/H+ exchanger transmembrane" evidence="15">
    <location>
        <begin position="104"/>
        <end position="488"/>
    </location>
</feature>
<dbReference type="InterPro" id="IPR018422">
    <property type="entry name" value="Cation/H_exchanger_CPA1"/>
</dbReference>
<dbReference type="InParanoid" id="B3S5H9"/>
<evidence type="ECO:0000256" key="6">
    <source>
        <dbReference type="ARBA" id="ARBA00022692"/>
    </source>
</evidence>
<evidence type="ECO:0000256" key="10">
    <source>
        <dbReference type="ARBA" id="ARBA00023065"/>
    </source>
</evidence>
<feature type="transmembrane region" description="Helical" evidence="14">
    <location>
        <begin position="435"/>
        <end position="454"/>
    </location>
</feature>
<feature type="transmembrane region" description="Helical" evidence="14">
    <location>
        <begin position="159"/>
        <end position="184"/>
    </location>
</feature>
<evidence type="ECO:0000313" key="16">
    <source>
        <dbReference type="EMBL" id="EDV22043.1"/>
    </source>
</evidence>
<dbReference type="GO" id="GO:0015386">
    <property type="term" value="F:potassium:proton antiporter activity"/>
    <property type="evidence" value="ECO:0000318"/>
    <property type="project" value="GO_Central"/>
</dbReference>
<protein>
    <recommendedName>
        <fullName evidence="13">Sodium/hydrogen exchanger</fullName>
    </recommendedName>
</protein>
<dbReference type="NCBIfam" id="TIGR00840">
    <property type="entry name" value="b_cpa1"/>
    <property type="match status" value="1"/>
</dbReference>
<feature type="non-terminal residue" evidence="16">
    <location>
        <position position="1"/>
    </location>
</feature>
<dbReference type="InterPro" id="IPR002090">
    <property type="entry name" value="NHE-6/7/9"/>
</dbReference>
<dbReference type="HOGENOM" id="CLU_005912_7_0_1"/>
<keyword evidence="10 13" id="KW-0406">Ion transport</keyword>
<feature type="transmembrane region" description="Helical" evidence="14">
    <location>
        <begin position="16"/>
        <end position="34"/>
    </location>
</feature>
<name>B3S5H9_TRIAD</name>
<dbReference type="KEGG" id="tad:TRIADDRAFT_11627"/>
<comment type="similarity">
    <text evidence="3 13">Belongs to the monovalent cation:proton antiporter 1 (CPA1) transporter (TC 2.A.36) family.</text>
</comment>
<dbReference type="eggNOG" id="KOG1965">
    <property type="taxonomic scope" value="Eukaryota"/>
</dbReference>
<dbReference type="InterPro" id="IPR004709">
    <property type="entry name" value="NaH_exchanger"/>
</dbReference>
<dbReference type="GO" id="GO:0055038">
    <property type="term" value="C:recycling endosome membrane"/>
    <property type="evidence" value="ECO:0007669"/>
    <property type="project" value="UniProtKB-SubCell"/>
</dbReference>
<feature type="transmembrane region" description="Helical" evidence="14">
    <location>
        <begin position="397"/>
        <end position="423"/>
    </location>
</feature>
<dbReference type="FunCoup" id="B3S5H9">
    <property type="interactions" value="1178"/>
</dbReference>
<dbReference type="PANTHER" id="PTHR10110:SF187">
    <property type="entry name" value="SODIUM_HYDROGEN EXCHANGER"/>
    <property type="match status" value="1"/>
</dbReference>
<evidence type="ECO:0000256" key="4">
    <source>
        <dbReference type="ARBA" id="ARBA00022448"/>
    </source>
</evidence>
<dbReference type="InterPro" id="IPR006153">
    <property type="entry name" value="Cation/H_exchanger_TM"/>
</dbReference>
<feature type="transmembrane region" description="Helical" evidence="14">
    <location>
        <begin position="319"/>
        <end position="347"/>
    </location>
</feature>
<keyword evidence="9" id="KW-0915">Sodium</keyword>
<dbReference type="GO" id="GO:0071805">
    <property type="term" value="P:potassium ion transmembrane transport"/>
    <property type="evidence" value="ECO:0000318"/>
    <property type="project" value="GO_Central"/>
</dbReference>
<evidence type="ECO:0000256" key="2">
    <source>
        <dbReference type="ARBA" id="ARBA00004651"/>
    </source>
</evidence>
<dbReference type="AlphaFoldDB" id="B3S5H9"/>
<dbReference type="GeneID" id="6756767"/>
<dbReference type="GO" id="GO:0051453">
    <property type="term" value="P:regulation of intracellular pH"/>
    <property type="evidence" value="ECO:0000318"/>
    <property type="project" value="GO_Central"/>
</dbReference>
<keyword evidence="5" id="KW-1003">Cell membrane</keyword>
<evidence type="ECO:0000256" key="1">
    <source>
        <dbReference type="ARBA" id="ARBA00004195"/>
    </source>
</evidence>
<evidence type="ECO:0000256" key="3">
    <source>
        <dbReference type="ARBA" id="ARBA00007367"/>
    </source>
</evidence>
<organism evidence="16 17">
    <name type="scientific">Trichoplax adhaerens</name>
    <name type="common">Trichoplax reptans</name>
    <dbReference type="NCBI Taxonomy" id="10228"/>
    <lineage>
        <taxon>Eukaryota</taxon>
        <taxon>Metazoa</taxon>
        <taxon>Placozoa</taxon>
        <taxon>Uniplacotomia</taxon>
        <taxon>Trichoplacea</taxon>
        <taxon>Trichoplacidae</taxon>
        <taxon>Trichoplax</taxon>
    </lineage>
</organism>
<keyword evidence="13" id="KW-0050">Antiport</keyword>
<dbReference type="GO" id="GO:0098719">
    <property type="term" value="P:sodium ion import across plasma membrane"/>
    <property type="evidence" value="ECO:0000318"/>
    <property type="project" value="GO_Central"/>
</dbReference>
<dbReference type="Proteomes" id="UP000009022">
    <property type="component" value="Unassembled WGS sequence"/>
</dbReference>
<reference evidence="16 17" key="1">
    <citation type="journal article" date="2008" name="Nature">
        <title>The Trichoplax genome and the nature of placozoans.</title>
        <authorList>
            <person name="Srivastava M."/>
            <person name="Begovic E."/>
            <person name="Chapman J."/>
            <person name="Putnam N.H."/>
            <person name="Hellsten U."/>
            <person name="Kawashima T."/>
            <person name="Kuo A."/>
            <person name="Mitros T."/>
            <person name="Salamov A."/>
            <person name="Carpenter M.L."/>
            <person name="Signorovitch A.Y."/>
            <person name="Moreno M.A."/>
            <person name="Kamm K."/>
            <person name="Grimwood J."/>
            <person name="Schmutz J."/>
            <person name="Shapiro H."/>
            <person name="Grigoriev I.V."/>
            <person name="Buss L.W."/>
            <person name="Schierwater B."/>
            <person name="Dellaporta S.L."/>
            <person name="Rokhsar D.S."/>
        </authorList>
    </citation>
    <scope>NUCLEOTIDE SEQUENCE [LARGE SCALE GENOMIC DNA]</scope>
    <source>
        <strain evidence="16 17">Grell-BS-1999</strain>
    </source>
</reference>
<evidence type="ECO:0000259" key="15">
    <source>
        <dbReference type="Pfam" id="PF00999"/>
    </source>
</evidence>
<dbReference type="PRINTS" id="PR01088">
    <property type="entry name" value="NAHEXCHNGR6"/>
</dbReference>
<gene>
    <name evidence="16" type="ORF">TRIADDRAFT_11627</name>
</gene>
<evidence type="ECO:0000256" key="14">
    <source>
        <dbReference type="SAM" id="Phobius"/>
    </source>
</evidence>
<keyword evidence="6 13" id="KW-0812">Transmembrane</keyword>
<dbReference type="OMA" id="NEHCWQY"/>
<dbReference type="PANTHER" id="PTHR10110">
    <property type="entry name" value="SODIUM/HYDROGEN EXCHANGER"/>
    <property type="match status" value="1"/>
</dbReference>
<keyword evidence="12 13" id="KW-0739">Sodium transport</keyword>
<dbReference type="GO" id="GO:0055037">
    <property type="term" value="C:recycling endosome"/>
    <property type="evidence" value="ECO:0000318"/>
    <property type="project" value="GO_Central"/>
</dbReference>
<dbReference type="GO" id="GO:0005886">
    <property type="term" value="C:plasma membrane"/>
    <property type="evidence" value="ECO:0000318"/>
    <property type="project" value="GO_Central"/>
</dbReference>
<keyword evidence="4 13" id="KW-0813">Transport</keyword>
<accession>B3S5H9</accession>
<dbReference type="OrthoDB" id="196264at2759"/>
<dbReference type="EMBL" id="DS985251">
    <property type="protein sequence ID" value="EDV22043.1"/>
    <property type="molecule type" value="Genomic_DNA"/>
</dbReference>
<evidence type="ECO:0000256" key="5">
    <source>
        <dbReference type="ARBA" id="ARBA00022475"/>
    </source>
</evidence>
<dbReference type="GO" id="GO:0015385">
    <property type="term" value="F:sodium:proton antiporter activity"/>
    <property type="evidence" value="ECO:0000318"/>
    <property type="project" value="GO_Central"/>
</dbReference>
<feature type="transmembrane region" description="Helical" evidence="14">
    <location>
        <begin position="272"/>
        <end position="299"/>
    </location>
</feature>
<feature type="transmembrane region" description="Helical" evidence="14">
    <location>
        <begin position="466"/>
        <end position="491"/>
    </location>
</feature>
<keyword evidence="8 14" id="KW-1133">Transmembrane helix</keyword>
<keyword evidence="7" id="KW-0967">Endosome</keyword>
<evidence type="ECO:0000256" key="9">
    <source>
        <dbReference type="ARBA" id="ARBA00023053"/>
    </source>
</evidence>
<keyword evidence="17" id="KW-1185">Reference proteome</keyword>
<evidence type="ECO:0000256" key="12">
    <source>
        <dbReference type="ARBA" id="ARBA00023201"/>
    </source>
</evidence>
<proteinExistence type="inferred from homology"/>
<evidence type="ECO:0000313" key="17">
    <source>
        <dbReference type="Proteomes" id="UP000009022"/>
    </source>
</evidence>
<feature type="transmembrane region" description="Helical" evidence="14">
    <location>
        <begin position="368"/>
        <end position="391"/>
    </location>
</feature>
<dbReference type="Gene3D" id="6.10.140.1330">
    <property type="match status" value="1"/>
</dbReference>
<comment type="subcellular location">
    <subcellularLocation>
        <location evidence="2">Cell membrane</location>
        <topology evidence="2">Multi-pass membrane protein</topology>
    </subcellularLocation>
    <subcellularLocation>
        <location evidence="1">Recycling endosome membrane</location>
        <topology evidence="1">Multi-pass membrane protein</topology>
    </subcellularLocation>
</comment>
<dbReference type="Pfam" id="PF00999">
    <property type="entry name" value="Na_H_Exchanger"/>
    <property type="match status" value="1"/>
</dbReference>
<evidence type="ECO:0000256" key="13">
    <source>
        <dbReference type="RuleBase" id="RU003722"/>
    </source>
</evidence>
<evidence type="ECO:0000256" key="7">
    <source>
        <dbReference type="ARBA" id="ARBA00022753"/>
    </source>
</evidence>
<feature type="non-terminal residue" evidence="16">
    <location>
        <position position="493"/>
    </location>
</feature>
<evidence type="ECO:0000256" key="11">
    <source>
        <dbReference type="ARBA" id="ARBA00023136"/>
    </source>
</evidence>
<sequence length="493" mass="55748">EGSTELRVEGQHRMDSVMLMALLFLLLITVLTIWRFKVKRIRFIHETGLAMIYGKPFSMHCLYGGWRRHSLDCARRYASYNALEDDPIGVFVSSKHSRLRLDSSLAQPSLLDIHFQSSSSIRCSKFVVFDPEVFFYVLLPPIIFYAGYDLRRRHFFRNFGSILLFAMIGTTISCFVIGGIMYAFVSRIRSVNGFNFVDCLLFGAMISATDPVTVLAIFHDLHVDSKLYALVFGESVLNDAVAIVLYSSILTYSPYSAEGEGVFDAGALFRSIGIFIGIFVGSFGIGFVICIHVLLLTLINVHITKLTSIKEYPLLETAIFAIMSYSTFLVAEALGLTGIVAILFCGITQSHYTYKNLSDESKKRTKQLFEVFNFLAENFIFSYMGLSFFVFPYHRWYMGFIAFAFLAMFVGRLCNVYPLSFILNRARRSKIGYNLQHMMFFAGLRGAIAFALAIRNTSSESRQLMFTTTLMIVFITVLINGGATTQMLLLLKI</sequence>
<dbReference type="RefSeq" id="XP_002115680.1">
    <property type="nucleotide sequence ID" value="XM_002115644.1"/>
</dbReference>
<dbReference type="PhylomeDB" id="B3S5H9"/>